<evidence type="ECO:0000256" key="2">
    <source>
        <dbReference type="ARBA" id="ARBA00022837"/>
    </source>
</evidence>
<dbReference type="Gene3D" id="3.40.720.10">
    <property type="entry name" value="Alkaline Phosphatase, subunit A"/>
    <property type="match status" value="1"/>
</dbReference>
<gene>
    <name evidence="4" type="ORF">PCOR1329_LOCUS57342</name>
</gene>
<dbReference type="SUPFAM" id="SSF53649">
    <property type="entry name" value="Alkaline phosphatase-like"/>
    <property type="match status" value="1"/>
</dbReference>
<keyword evidence="1" id="KW-0479">Metal-binding</keyword>
<dbReference type="Proteomes" id="UP001189429">
    <property type="component" value="Unassembled WGS sequence"/>
</dbReference>
<keyword evidence="5" id="KW-1185">Reference proteome</keyword>
<protein>
    <recommendedName>
        <fullName evidence="6">Phospholipase B-like</fullName>
    </recommendedName>
</protein>
<reference evidence="4" key="1">
    <citation type="submission" date="2023-10" db="EMBL/GenBank/DDBJ databases">
        <authorList>
            <person name="Chen Y."/>
            <person name="Shah S."/>
            <person name="Dougan E. K."/>
            <person name="Thang M."/>
            <person name="Chan C."/>
        </authorList>
    </citation>
    <scope>NUCLEOTIDE SEQUENCE [LARGE SCALE GENOMIC DNA]</scope>
</reference>
<evidence type="ECO:0000256" key="1">
    <source>
        <dbReference type="ARBA" id="ARBA00022723"/>
    </source>
</evidence>
<dbReference type="InterPro" id="IPR017850">
    <property type="entry name" value="Alkaline_phosphatase_core_sf"/>
</dbReference>
<accession>A0ABN9VEH4</accession>
<organism evidence="4 5">
    <name type="scientific">Prorocentrum cordatum</name>
    <dbReference type="NCBI Taxonomy" id="2364126"/>
    <lineage>
        <taxon>Eukaryota</taxon>
        <taxon>Sar</taxon>
        <taxon>Alveolata</taxon>
        <taxon>Dinophyceae</taxon>
        <taxon>Prorocentrales</taxon>
        <taxon>Prorocentraceae</taxon>
        <taxon>Prorocentrum</taxon>
    </lineage>
</organism>
<proteinExistence type="predicted"/>
<name>A0ABN9VEH4_9DINO</name>
<keyword evidence="2" id="KW-0106">Calcium</keyword>
<dbReference type="InterPro" id="IPR047115">
    <property type="entry name" value="ARSB"/>
</dbReference>
<sequence>MCSSMQPRSESLLEASWGHLGALLGQFWKPVGVSWSPLGALLQEEVGRTNSLNYLRPEGSRDSLMSTSGADIRMTTLPQKLKQADPPFQTHLFGKWHSGARSVANLPINRGYDSHLGFLKGMEDHYTQKSDFDGYSPKYVDLWRDHGPADSSLNGTFSVFRDTQHAIAALDR</sequence>
<keyword evidence="3" id="KW-0325">Glycoprotein</keyword>
<dbReference type="EMBL" id="CAUYUJ010017081">
    <property type="protein sequence ID" value="CAK0871524.1"/>
    <property type="molecule type" value="Genomic_DNA"/>
</dbReference>
<evidence type="ECO:0008006" key="6">
    <source>
        <dbReference type="Google" id="ProtNLM"/>
    </source>
</evidence>
<evidence type="ECO:0000256" key="3">
    <source>
        <dbReference type="ARBA" id="ARBA00023180"/>
    </source>
</evidence>
<evidence type="ECO:0000313" key="5">
    <source>
        <dbReference type="Proteomes" id="UP001189429"/>
    </source>
</evidence>
<comment type="caution">
    <text evidence="4">The sequence shown here is derived from an EMBL/GenBank/DDBJ whole genome shotgun (WGS) entry which is preliminary data.</text>
</comment>
<evidence type="ECO:0000313" key="4">
    <source>
        <dbReference type="EMBL" id="CAK0871524.1"/>
    </source>
</evidence>
<dbReference type="PANTHER" id="PTHR10342">
    <property type="entry name" value="ARYLSULFATASE"/>
    <property type="match status" value="1"/>
</dbReference>
<dbReference type="PANTHER" id="PTHR10342:SF274">
    <property type="entry name" value="ARYLSULFATASE B"/>
    <property type="match status" value="1"/>
</dbReference>